<sequence length="270" mass="30305">MVIGLFTFKRISSGCGLQFRGRTRCYGEIGEAAQLDEQLRRKFDRSMPTKSRGRARDDRERGALWIPQIAATLSGTSVSGIGTAIFVKQFGVCFDAGRYHEGIEGARVYAITHGHSDHIGALHHILRVRGQNREGSPTPTVVLPDCYKTNWVNLLKESTLLDAGPHGTPIELTQICSVYSTPYEEESDVNVPLPQGLRMRSLPMDHRVPTCAYVLMGPRKTVVERYQNVPKDEIRRLVKAGEHVSLPHNGHCLWQDPKASARCRDQFEKR</sequence>
<organism evidence="1">
    <name type="scientific">Rhodosorus marinus</name>
    <dbReference type="NCBI Taxonomy" id="101924"/>
    <lineage>
        <taxon>Eukaryota</taxon>
        <taxon>Rhodophyta</taxon>
        <taxon>Stylonematophyceae</taxon>
        <taxon>Stylonematales</taxon>
        <taxon>Stylonemataceae</taxon>
        <taxon>Rhodosorus</taxon>
    </lineage>
</organism>
<dbReference type="PANTHER" id="PTHR46504:SF2">
    <property type="entry name" value="TRNASE Z TRZ1"/>
    <property type="match status" value="1"/>
</dbReference>
<name>A0A7S0G3F2_9RHOD</name>
<dbReference type="Gene3D" id="3.60.15.10">
    <property type="entry name" value="Ribonuclease Z/Hydroxyacylglutathione hydrolase-like"/>
    <property type="match status" value="1"/>
</dbReference>
<accession>A0A7S0G3F2</accession>
<dbReference type="EMBL" id="HBEK01010809">
    <property type="protein sequence ID" value="CAD8395981.1"/>
    <property type="molecule type" value="Transcribed_RNA"/>
</dbReference>
<evidence type="ECO:0008006" key="2">
    <source>
        <dbReference type="Google" id="ProtNLM"/>
    </source>
</evidence>
<evidence type="ECO:0000313" key="1">
    <source>
        <dbReference type="EMBL" id="CAD8395981.1"/>
    </source>
</evidence>
<protein>
    <recommendedName>
        <fullName evidence="2">Metallo-beta-lactamase domain-containing protein</fullName>
    </recommendedName>
</protein>
<gene>
    <name evidence="1" type="ORF">RMAR0315_LOCUS5968</name>
</gene>
<dbReference type="AlphaFoldDB" id="A0A7S0G3F2"/>
<proteinExistence type="predicted"/>
<dbReference type="SUPFAM" id="SSF56281">
    <property type="entry name" value="Metallo-hydrolase/oxidoreductase"/>
    <property type="match status" value="1"/>
</dbReference>
<reference evidence="1" key="1">
    <citation type="submission" date="2021-01" db="EMBL/GenBank/DDBJ databases">
        <authorList>
            <person name="Corre E."/>
            <person name="Pelletier E."/>
            <person name="Niang G."/>
            <person name="Scheremetjew M."/>
            <person name="Finn R."/>
            <person name="Kale V."/>
            <person name="Holt S."/>
            <person name="Cochrane G."/>
            <person name="Meng A."/>
            <person name="Brown T."/>
            <person name="Cohen L."/>
        </authorList>
    </citation>
    <scope>NUCLEOTIDE SEQUENCE</scope>
    <source>
        <strain evidence="1">UTEX LB 2760</strain>
    </source>
</reference>
<dbReference type="InterPro" id="IPR036866">
    <property type="entry name" value="RibonucZ/Hydroxyglut_hydro"/>
</dbReference>
<dbReference type="PANTHER" id="PTHR46504">
    <property type="entry name" value="TRNASE Z TRZ1"/>
    <property type="match status" value="1"/>
</dbReference>